<dbReference type="PANTHER" id="PTHR46580:SF4">
    <property type="entry name" value="ATP_GTP-BINDING PROTEIN"/>
    <property type="match status" value="1"/>
</dbReference>
<feature type="chain" id="PRO_5022206379" evidence="2">
    <location>
        <begin position="27"/>
        <end position="408"/>
    </location>
</feature>
<keyword evidence="1 2" id="KW-0732">Signal</keyword>
<dbReference type="KEGG" id="sdyn:Mal52_08990"/>
<proteinExistence type="predicted"/>
<name>A0A517ZIY3_9PLAN</name>
<feature type="signal peptide" evidence="2">
    <location>
        <begin position="1"/>
        <end position="26"/>
    </location>
</feature>
<gene>
    <name evidence="3" type="ORF">Mal52_08990</name>
</gene>
<protein>
    <submittedName>
        <fullName evidence="3">FG-GAP repeat protein</fullName>
    </submittedName>
</protein>
<dbReference type="Gene3D" id="2.130.10.130">
    <property type="entry name" value="Integrin alpha, N-terminal"/>
    <property type="match status" value="2"/>
</dbReference>
<evidence type="ECO:0000313" key="4">
    <source>
        <dbReference type="Proteomes" id="UP000319383"/>
    </source>
</evidence>
<reference evidence="3 4" key="1">
    <citation type="submission" date="2019-02" db="EMBL/GenBank/DDBJ databases">
        <title>Deep-cultivation of Planctomycetes and their phenomic and genomic characterization uncovers novel biology.</title>
        <authorList>
            <person name="Wiegand S."/>
            <person name="Jogler M."/>
            <person name="Boedeker C."/>
            <person name="Pinto D."/>
            <person name="Vollmers J."/>
            <person name="Rivas-Marin E."/>
            <person name="Kohn T."/>
            <person name="Peeters S.H."/>
            <person name="Heuer A."/>
            <person name="Rast P."/>
            <person name="Oberbeckmann S."/>
            <person name="Bunk B."/>
            <person name="Jeske O."/>
            <person name="Meyerdierks A."/>
            <person name="Storesund J.E."/>
            <person name="Kallscheuer N."/>
            <person name="Luecker S."/>
            <person name="Lage O.M."/>
            <person name="Pohl T."/>
            <person name="Merkel B.J."/>
            <person name="Hornburger P."/>
            <person name="Mueller R.-W."/>
            <person name="Bruemmer F."/>
            <person name="Labrenz M."/>
            <person name="Spormann A.M."/>
            <person name="Op den Camp H."/>
            <person name="Overmann J."/>
            <person name="Amann R."/>
            <person name="Jetten M.S.M."/>
            <person name="Mascher T."/>
            <person name="Medema M.H."/>
            <person name="Devos D.P."/>
            <person name="Kaster A.-K."/>
            <person name="Ovreas L."/>
            <person name="Rohde M."/>
            <person name="Galperin M.Y."/>
            <person name="Jogler C."/>
        </authorList>
    </citation>
    <scope>NUCLEOTIDE SEQUENCE [LARGE SCALE GENOMIC DNA]</scope>
    <source>
        <strain evidence="3 4">Mal52</strain>
    </source>
</reference>
<dbReference type="AlphaFoldDB" id="A0A517ZIY3"/>
<dbReference type="Pfam" id="PF13517">
    <property type="entry name" value="FG-GAP_3"/>
    <property type="match status" value="2"/>
</dbReference>
<dbReference type="EMBL" id="CP036276">
    <property type="protein sequence ID" value="QDU42438.1"/>
    <property type="molecule type" value="Genomic_DNA"/>
</dbReference>
<keyword evidence="4" id="KW-1185">Reference proteome</keyword>
<dbReference type="RefSeq" id="WP_145374486.1">
    <property type="nucleotide sequence ID" value="NZ_CP036276.1"/>
</dbReference>
<dbReference type="PANTHER" id="PTHR46580">
    <property type="entry name" value="SENSOR KINASE-RELATED"/>
    <property type="match status" value="1"/>
</dbReference>
<accession>A0A517ZIY3</accession>
<evidence type="ECO:0000256" key="2">
    <source>
        <dbReference type="SAM" id="SignalP"/>
    </source>
</evidence>
<evidence type="ECO:0000256" key="1">
    <source>
        <dbReference type="ARBA" id="ARBA00022729"/>
    </source>
</evidence>
<dbReference type="InterPro" id="IPR028994">
    <property type="entry name" value="Integrin_alpha_N"/>
</dbReference>
<sequence precursor="true">MLTLPLRFLTVALCIQLLLGNSFAEAAEQQTKPNPFKKNQLTPRYFCDGIATGDLNCDGHADIVAGPYWYAGPKFTAAHEFYIAEPLEPEKSPSNSMFSFVHDFNGDGWPDILVLGRVHLHPAYWYENPGDQEGVWPKHYAFERVYGESPTLVDLDGDGRPQLVCHWEGRWGWIEPNWEAPTEPWQFKPLSELGDWKEFYHGTGVGDVDGDGRLDLVLNDGWFIQPSEPNTTWTWHPHRFSDERGGAQMFVYDIDGDGDNDVVTSLNAHGWGLAWFEQYREGDEIAFRRHQFMGTREEIDKYGVAFTQPHALDLGDINGDGLKDLVVGKRMWAHGPKGDIEPGAAPVLYWFELTRQDGETRFVPHRIDDRSGVGVQVTIADVNGDGVNDILTASKLGSFVFINQHSKE</sequence>
<dbReference type="InterPro" id="IPR013517">
    <property type="entry name" value="FG-GAP"/>
</dbReference>
<organism evidence="3 4">
    <name type="scientific">Symmachiella dynata</name>
    <dbReference type="NCBI Taxonomy" id="2527995"/>
    <lineage>
        <taxon>Bacteria</taxon>
        <taxon>Pseudomonadati</taxon>
        <taxon>Planctomycetota</taxon>
        <taxon>Planctomycetia</taxon>
        <taxon>Planctomycetales</taxon>
        <taxon>Planctomycetaceae</taxon>
        <taxon>Symmachiella</taxon>
    </lineage>
</organism>
<evidence type="ECO:0000313" key="3">
    <source>
        <dbReference type="EMBL" id="QDU42438.1"/>
    </source>
</evidence>
<dbReference type="Proteomes" id="UP000319383">
    <property type="component" value="Chromosome"/>
</dbReference>
<dbReference type="SUPFAM" id="SSF69318">
    <property type="entry name" value="Integrin alpha N-terminal domain"/>
    <property type="match status" value="1"/>
</dbReference>